<evidence type="ECO:0000256" key="1">
    <source>
        <dbReference type="ARBA" id="ARBA00023098"/>
    </source>
</evidence>
<keyword evidence="1 2" id="KW-0443">Lipid metabolism</keyword>
<organism evidence="4 5">
    <name type="scientific">Rhodoferax saidenbachensis</name>
    <dbReference type="NCBI Taxonomy" id="1484693"/>
    <lineage>
        <taxon>Bacteria</taxon>
        <taxon>Pseudomonadati</taxon>
        <taxon>Pseudomonadota</taxon>
        <taxon>Betaproteobacteria</taxon>
        <taxon>Burkholderiales</taxon>
        <taxon>Comamonadaceae</taxon>
        <taxon>Rhodoferax</taxon>
    </lineage>
</organism>
<dbReference type="Pfam" id="PF01734">
    <property type="entry name" value="Patatin"/>
    <property type="match status" value="1"/>
</dbReference>
<feature type="domain" description="PNPLA" evidence="3">
    <location>
        <begin position="20"/>
        <end position="226"/>
    </location>
</feature>
<keyword evidence="2" id="KW-0378">Hydrolase</keyword>
<feature type="active site" description="Nucleophile" evidence="2">
    <location>
        <position position="54"/>
    </location>
</feature>
<dbReference type="InterPro" id="IPR016035">
    <property type="entry name" value="Acyl_Trfase/lysoPLipase"/>
</dbReference>
<feature type="short sequence motif" description="DGA/G" evidence="2">
    <location>
        <begin position="213"/>
        <end position="215"/>
    </location>
</feature>
<keyword evidence="5" id="KW-1185">Reference proteome</keyword>
<reference evidence="4 5" key="1">
    <citation type="submission" date="2023-07" db="EMBL/GenBank/DDBJ databases">
        <title>Sorghum-associated microbial communities from plants grown in Nebraska, USA.</title>
        <authorList>
            <person name="Schachtman D."/>
        </authorList>
    </citation>
    <scope>NUCLEOTIDE SEQUENCE [LARGE SCALE GENOMIC DNA]</scope>
    <source>
        <strain evidence="4 5">BE308</strain>
    </source>
</reference>
<accession>A0ABU1ZWL0</accession>
<proteinExistence type="predicted"/>
<evidence type="ECO:0000256" key="2">
    <source>
        <dbReference type="PROSITE-ProRule" id="PRU01161"/>
    </source>
</evidence>
<dbReference type="Gene3D" id="3.40.1090.10">
    <property type="entry name" value="Cytosolic phospholipase A2 catalytic domain"/>
    <property type="match status" value="1"/>
</dbReference>
<dbReference type="Proteomes" id="UP001268089">
    <property type="component" value="Unassembled WGS sequence"/>
</dbReference>
<evidence type="ECO:0000313" key="4">
    <source>
        <dbReference type="EMBL" id="MDR7308926.1"/>
    </source>
</evidence>
<dbReference type="PROSITE" id="PS51635">
    <property type="entry name" value="PNPLA"/>
    <property type="match status" value="1"/>
</dbReference>
<name>A0ABU1ZWL0_9BURK</name>
<sequence>MHAMAAISPSDFLARTFHTVVFAGGGNRCWWQAGAVERLCEQANWQAKRLIGVSAGAGIATAFATGRLQESLRAAVERFNNTPKNIIWRDLLKGKRPFVLPRIYPDWIESFLQAADLQKLQRGTLKVDVAITRPIPFLPVTLSTAVALALYSTEKFWLKTFHGRLPHWVGLRPEYHDLTDCPQLDDARSLLLASAAAVPITPTHKVNGRAALDGGFYDNVPLPQDRADDACTLVLLTRHRADLPQAFDFQGRTYLQPSRAVDATNMDCTSGPNVQSTYDQGLDDMGAWLRKA</sequence>
<keyword evidence="2" id="KW-0442">Lipid degradation</keyword>
<gene>
    <name evidence="4" type="ORF">J2X15_004254</name>
</gene>
<protein>
    <submittedName>
        <fullName evidence="4">Acylesterase/phospholipase RssA</fullName>
    </submittedName>
</protein>
<feature type="short sequence motif" description="GXSXG" evidence="2">
    <location>
        <begin position="52"/>
        <end position="56"/>
    </location>
</feature>
<evidence type="ECO:0000259" key="3">
    <source>
        <dbReference type="PROSITE" id="PS51635"/>
    </source>
</evidence>
<dbReference type="SUPFAM" id="SSF52151">
    <property type="entry name" value="FabD/lysophospholipase-like"/>
    <property type="match status" value="1"/>
</dbReference>
<dbReference type="RefSeq" id="WP_310347000.1">
    <property type="nucleotide sequence ID" value="NZ_JAVDXO010000017.1"/>
</dbReference>
<dbReference type="EMBL" id="JAVDXO010000017">
    <property type="protein sequence ID" value="MDR7308926.1"/>
    <property type="molecule type" value="Genomic_DNA"/>
</dbReference>
<comment type="caution">
    <text evidence="4">The sequence shown here is derived from an EMBL/GenBank/DDBJ whole genome shotgun (WGS) entry which is preliminary data.</text>
</comment>
<evidence type="ECO:0000313" key="5">
    <source>
        <dbReference type="Proteomes" id="UP001268089"/>
    </source>
</evidence>
<feature type="active site" description="Proton acceptor" evidence="2">
    <location>
        <position position="213"/>
    </location>
</feature>
<comment type="caution">
    <text evidence="2">Lacks conserved residue(s) required for the propagation of feature annotation.</text>
</comment>
<dbReference type="InterPro" id="IPR002641">
    <property type="entry name" value="PNPLA_dom"/>
</dbReference>